<reference evidence="2" key="1">
    <citation type="submission" date="2013-01" db="EMBL/GenBank/DDBJ databases">
        <title>Draft Genome Sequence of a Mulberry Tree, Morus notabilis C.K. Schneid.</title>
        <authorList>
            <person name="He N."/>
            <person name="Zhao S."/>
        </authorList>
    </citation>
    <scope>NUCLEOTIDE SEQUENCE</scope>
</reference>
<proteinExistence type="predicted"/>
<dbReference type="EMBL" id="KE346196">
    <property type="protein sequence ID" value="EXC29916.1"/>
    <property type="molecule type" value="Genomic_DNA"/>
</dbReference>
<keyword evidence="2" id="KW-1185">Reference proteome</keyword>
<name>W9SHE9_9ROSA</name>
<evidence type="ECO:0000313" key="2">
    <source>
        <dbReference type="Proteomes" id="UP000030645"/>
    </source>
</evidence>
<dbReference type="Proteomes" id="UP000030645">
    <property type="component" value="Unassembled WGS sequence"/>
</dbReference>
<accession>W9SHE9</accession>
<protein>
    <submittedName>
        <fullName evidence="1">Uncharacterized protein</fullName>
    </submittedName>
</protein>
<dbReference type="AlphaFoldDB" id="W9SHE9"/>
<organism evidence="1 2">
    <name type="scientific">Morus notabilis</name>
    <dbReference type="NCBI Taxonomy" id="981085"/>
    <lineage>
        <taxon>Eukaryota</taxon>
        <taxon>Viridiplantae</taxon>
        <taxon>Streptophyta</taxon>
        <taxon>Embryophyta</taxon>
        <taxon>Tracheophyta</taxon>
        <taxon>Spermatophyta</taxon>
        <taxon>Magnoliopsida</taxon>
        <taxon>eudicotyledons</taxon>
        <taxon>Gunneridae</taxon>
        <taxon>Pentapetalae</taxon>
        <taxon>rosids</taxon>
        <taxon>fabids</taxon>
        <taxon>Rosales</taxon>
        <taxon>Moraceae</taxon>
        <taxon>Moreae</taxon>
        <taxon>Morus</taxon>
    </lineage>
</organism>
<sequence>MDPHLILLQIISSPYKNGVTELSVFQRINGNLSEVDAQVCCVFDAATVARLHGRHGPLVARLTPYVATRK</sequence>
<gene>
    <name evidence="1" type="ORF">L484_015109</name>
</gene>
<evidence type="ECO:0000313" key="1">
    <source>
        <dbReference type="EMBL" id="EXC29916.1"/>
    </source>
</evidence>